<dbReference type="EMBL" id="BAAAUG010000010">
    <property type="protein sequence ID" value="GAA3082786.1"/>
    <property type="molecule type" value="Genomic_DNA"/>
</dbReference>
<dbReference type="InterPro" id="IPR016181">
    <property type="entry name" value="Acyl_CoA_acyltransferase"/>
</dbReference>
<dbReference type="PROSITE" id="PS51186">
    <property type="entry name" value="GNAT"/>
    <property type="match status" value="1"/>
</dbReference>
<evidence type="ECO:0000313" key="3">
    <source>
        <dbReference type="EMBL" id="GAA3082786.1"/>
    </source>
</evidence>
<dbReference type="Proteomes" id="UP001501637">
    <property type="component" value="Unassembled WGS sequence"/>
</dbReference>
<dbReference type="SUPFAM" id="SSF55729">
    <property type="entry name" value="Acyl-CoA N-acyltransferases (Nat)"/>
    <property type="match status" value="1"/>
</dbReference>
<name>A0ABP6MBD6_9ACTN</name>
<dbReference type="RefSeq" id="WP_344518466.1">
    <property type="nucleotide sequence ID" value="NZ_BAAAUG010000010.1"/>
</dbReference>
<dbReference type="Pfam" id="PF00583">
    <property type="entry name" value="Acetyltransf_1"/>
    <property type="match status" value="1"/>
</dbReference>
<sequence>MWLDPEHRDSGEGRALVGYVRVWAQERELGPLIAHCSPCNHGGQAFYEAIGMRAVAVVYQEDLDDSAEHGRSGSRKRRQSRLRGDYALLDQ</sequence>
<protein>
    <recommendedName>
        <fullName evidence="2">N-acetyltransferase domain-containing protein</fullName>
    </recommendedName>
</protein>
<reference evidence="4" key="1">
    <citation type="journal article" date="2019" name="Int. J. Syst. Evol. Microbiol.">
        <title>The Global Catalogue of Microorganisms (GCM) 10K type strain sequencing project: providing services to taxonomists for standard genome sequencing and annotation.</title>
        <authorList>
            <consortium name="The Broad Institute Genomics Platform"/>
            <consortium name="The Broad Institute Genome Sequencing Center for Infectious Disease"/>
            <person name="Wu L."/>
            <person name="Ma J."/>
        </authorList>
    </citation>
    <scope>NUCLEOTIDE SEQUENCE [LARGE SCALE GENOMIC DNA]</scope>
    <source>
        <strain evidence="4">JCM 9092</strain>
    </source>
</reference>
<feature type="compositionally biased region" description="Basic residues" evidence="1">
    <location>
        <begin position="72"/>
        <end position="81"/>
    </location>
</feature>
<proteinExistence type="predicted"/>
<comment type="caution">
    <text evidence="3">The sequence shown here is derived from an EMBL/GenBank/DDBJ whole genome shotgun (WGS) entry which is preliminary data.</text>
</comment>
<organism evidence="3 4">
    <name type="scientific">Streptomyces rectiviolaceus</name>
    <dbReference type="NCBI Taxonomy" id="332591"/>
    <lineage>
        <taxon>Bacteria</taxon>
        <taxon>Bacillati</taxon>
        <taxon>Actinomycetota</taxon>
        <taxon>Actinomycetes</taxon>
        <taxon>Kitasatosporales</taxon>
        <taxon>Streptomycetaceae</taxon>
        <taxon>Streptomyces</taxon>
    </lineage>
</organism>
<accession>A0ABP6MBD6</accession>
<gene>
    <name evidence="3" type="ORF">GCM10010449_03390</name>
</gene>
<dbReference type="InterPro" id="IPR000182">
    <property type="entry name" value="GNAT_dom"/>
</dbReference>
<dbReference type="Gene3D" id="3.40.630.30">
    <property type="match status" value="1"/>
</dbReference>
<evidence type="ECO:0000259" key="2">
    <source>
        <dbReference type="PROSITE" id="PS51186"/>
    </source>
</evidence>
<evidence type="ECO:0000256" key="1">
    <source>
        <dbReference type="SAM" id="MobiDB-lite"/>
    </source>
</evidence>
<evidence type="ECO:0000313" key="4">
    <source>
        <dbReference type="Proteomes" id="UP001501637"/>
    </source>
</evidence>
<feature type="domain" description="N-acetyltransferase" evidence="2">
    <location>
        <begin position="1"/>
        <end position="74"/>
    </location>
</feature>
<keyword evidence="4" id="KW-1185">Reference proteome</keyword>
<feature type="region of interest" description="Disordered" evidence="1">
    <location>
        <begin position="65"/>
        <end position="84"/>
    </location>
</feature>